<keyword evidence="5" id="KW-0963">Cytoplasm</keyword>
<evidence type="ECO:0000256" key="5">
    <source>
        <dbReference type="ARBA" id="ARBA00022490"/>
    </source>
</evidence>
<keyword evidence="6" id="KW-0539">Nucleus</keyword>
<keyword evidence="10" id="KW-1185">Reference proteome</keyword>
<dbReference type="Proteomes" id="UP001458880">
    <property type="component" value="Unassembled WGS sequence"/>
</dbReference>
<evidence type="ECO:0000256" key="6">
    <source>
        <dbReference type="ARBA" id="ARBA00023242"/>
    </source>
</evidence>
<dbReference type="GO" id="GO:0045292">
    <property type="term" value="P:mRNA cis splicing, via spliceosome"/>
    <property type="evidence" value="ECO:0007669"/>
    <property type="project" value="TreeGrafter"/>
</dbReference>
<reference evidence="9 10" key="1">
    <citation type="journal article" date="2024" name="BMC Genomics">
        <title>De novo assembly and annotation of Popillia japonica's genome with initial clues to its potential as an invasive pest.</title>
        <authorList>
            <person name="Cucini C."/>
            <person name="Boschi S."/>
            <person name="Funari R."/>
            <person name="Cardaioli E."/>
            <person name="Iannotti N."/>
            <person name="Marturano G."/>
            <person name="Paoli F."/>
            <person name="Bruttini M."/>
            <person name="Carapelli A."/>
            <person name="Frati F."/>
            <person name="Nardi F."/>
        </authorList>
    </citation>
    <scope>NUCLEOTIDE SEQUENCE [LARGE SCALE GENOMIC DNA]</scope>
    <source>
        <strain evidence="9">DMR45628</strain>
    </source>
</reference>
<evidence type="ECO:0000256" key="3">
    <source>
        <dbReference type="ARBA" id="ARBA00007054"/>
    </source>
</evidence>
<dbReference type="InterPro" id="IPR039924">
    <property type="entry name" value="ICln/Lot5/Saf5"/>
</dbReference>
<evidence type="ECO:0000256" key="1">
    <source>
        <dbReference type="ARBA" id="ARBA00004123"/>
    </source>
</evidence>
<organism evidence="9 10">
    <name type="scientific">Popillia japonica</name>
    <name type="common">Japanese beetle</name>
    <dbReference type="NCBI Taxonomy" id="7064"/>
    <lineage>
        <taxon>Eukaryota</taxon>
        <taxon>Metazoa</taxon>
        <taxon>Ecdysozoa</taxon>
        <taxon>Arthropoda</taxon>
        <taxon>Hexapoda</taxon>
        <taxon>Insecta</taxon>
        <taxon>Pterygota</taxon>
        <taxon>Neoptera</taxon>
        <taxon>Endopterygota</taxon>
        <taxon>Coleoptera</taxon>
        <taxon>Polyphaga</taxon>
        <taxon>Scarabaeiformia</taxon>
        <taxon>Scarabaeidae</taxon>
        <taxon>Rutelinae</taxon>
        <taxon>Popillia</taxon>
    </lineage>
</organism>
<dbReference type="Pfam" id="PF03517">
    <property type="entry name" value="Voldacs"/>
    <property type="match status" value="1"/>
</dbReference>
<dbReference type="GO" id="GO:0005829">
    <property type="term" value="C:cytosol"/>
    <property type="evidence" value="ECO:0007669"/>
    <property type="project" value="InterPro"/>
</dbReference>
<evidence type="ECO:0000313" key="10">
    <source>
        <dbReference type="Proteomes" id="UP001458880"/>
    </source>
</evidence>
<sequence length="211" mass="23693">MVVLTSFVYPESPIRFEARNTKAVLDKKDLGVGTLYISESSVSWKNQDHVDSGFSLSYHHISLHATSTDPNVYPKECIYIMIDTHVTMPGDKTEDETGDMSDSDIESEADISELILAPDDSNTLHSMYEALKQCQALNPDPDDMISDEDDVYEDCDEGIEERNIIQNEINESRAESDTVENLTTRMQGNTMNIGYDSVNGDQNDEEFEDAD</sequence>
<dbReference type="GO" id="GO:0000387">
    <property type="term" value="P:spliceosomal snRNP assembly"/>
    <property type="evidence" value="ECO:0007669"/>
    <property type="project" value="InterPro"/>
</dbReference>
<evidence type="ECO:0000256" key="4">
    <source>
        <dbReference type="ARBA" id="ARBA00015653"/>
    </source>
</evidence>
<gene>
    <name evidence="9" type="ORF">QE152_g21832</name>
</gene>
<dbReference type="GO" id="GO:0034709">
    <property type="term" value="C:methylosome"/>
    <property type="evidence" value="ECO:0007669"/>
    <property type="project" value="InterPro"/>
</dbReference>
<dbReference type="GO" id="GO:0005886">
    <property type="term" value="C:plasma membrane"/>
    <property type="evidence" value="ECO:0007669"/>
    <property type="project" value="InterPro"/>
</dbReference>
<comment type="function">
    <text evidence="7">Involved in both the assembly of spliceosomal snRNPs and the methylation of Sm proteins. Chaperone that regulates the assembly of spliceosomal U1, U2, U4 and U5 small nuclear ribonucleoproteins (snRNPs), the building blocks of the spliceosome, and thereby plays an important role in the splicing of cellular pre-mRNAs. Most spliceosomal snRNPs contain a common set of Sm proteins SNRPB, SNRPD1, SNRPD2, SNRPD3, SNRPE, SNRPF and SNRPG that assemble in a heptameric protein ring on the Sm site of the small nuclear RNA to form the core snRNP (Sm core). In the cytosol, the Sm proteins SNRPD1, SNRPD2, SNRPE, SNRPF and SNRPG are trapped in an inactive 6S pICln-Sm complex by the chaperone CLNS1A that controls the assembly of the core snRNP. Dissociation by the SMN complex of CLNS1A from the trapped Sm proteins and their transfer to an SMN-Sm complex triggers the assembly of core snRNPs and their transport to the nucleus.</text>
</comment>
<comment type="similarity">
    <text evidence="3">Belongs to the pICln (TC 1.A.47) family.</text>
</comment>
<dbReference type="GO" id="GO:0006821">
    <property type="term" value="P:chloride transport"/>
    <property type="evidence" value="ECO:0007669"/>
    <property type="project" value="InterPro"/>
</dbReference>
<dbReference type="PANTHER" id="PTHR21399">
    <property type="entry name" value="CHLORIDE CONDUCTANCE REGULATORY PROTEIN ICLN"/>
    <property type="match status" value="1"/>
</dbReference>
<feature type="compositionally biased region" description="Acidic residues" evidence="8">
    <location>
        <begin position="202"/>
        <end position="211"/>
    </location>
</feature>
<dbReference type="GO" id="GO:0034715">
    <property type="term" value="C:pICln-Sm protein complex"/>
    <property type="evidence" value="ECO:0007669"/>
    <property type="project" value="InterPro"/>
</dbReference>
<dbReference type="EMBL" id="JASPKY010000206">
    <property type="protein sequence ID" value="KAK9720821.1"/>
    <property type="molecule type" value="Genomic_DNA"/>
</dbReference>
<dbReference type="PRINTS" id="PR01348">
    <property type="entry name" value="ICLNCHANNEL"/>
</dbReference>
<feature type="region of interest" description="Disordered" evidence="8">
    <location>
        <begin position="186"/>
        <end position="211"/>
    </location>
</feature>
<name>A0AAW1KKD7_POPJA</name>
<evidence type="ECO:0000256" key="2">
    <source>
        <dbReference type="ARBA" id="ARBA00004496"/>
    </source>
</evidence>
<evidence type="ECO:0000313" key="9">
    <source>
        <dbReference type="EMBL" id="KAK9720821.1"/>
    </source>
</evidence>
<comment type="caution">
    <text evidence="9">The sequence shown here is derived from an EMBL/GenBank/DDBJ whole genome shotgun (WGS) entry which is preliminary data.</text>
</comment>
<dbReference type="Gene3D" id="2.30.29.30">
    <property type="entry name" value="Pleckstrin-homology domain (PH domain)/Phosphotyrosine-binding domain (PTB)"/>
    <property type="match status" value="1"/>
</dbReference>
<proteinExistence type="inferred from homology"/>
<comment type="subcellular location">
    <subcellularLocation>
        <location evidence="2">Cytoplasm</location>
    </subcellularLocation>
    <subcellularLocation>
        <location evidence="1">Nucleus</location>
    </subcellularLocation>
</comment>
<dbReference type="GO" id="GO:0006884">
    <property type="term" value="P:cell volume homeostasis"/>
    <property type="evidence" value="ECO:0007669"/>
    <property type="project" value="InterPro"/>
</dbReference>
<evidence type="ECO:0000256" key="7">
    <source>
        <dbReference type="ARBA" id="ARBA00045890"/>
    </source>
</evidence>
<evidence type="ECO:0000256" key="8">
    <source>
        <dbReference type="SAM" id="MobiDB-lite"/>
    </source>
</evidence>
<dbReference type="AlphaFoldDB" id="A0AAW1KKD7"/>
<dbReference type="GO" id="GO:0005681">
    <property type="term" value="C:spliceosomal complex"/>
    <property type="evidence" value="ECO:0007669"/>
    <property type="project" value="TreeGrafter"/>
</dbReference>
<protein>
    <recommendedName>
        <fullName evidence="4">Methylosome subunit pICln</fullName>
    </recommendedName>
</protein>
<accession>A0AAW1KKD7</accession>
<dbReference type="InterPro" id="IPR003521">
    <property type="entry name" value="ICln"/>
</dbReference>
<dbReference type="InterPro" id="IPR011993">
    <property type="entry name" value="PH-like_dom_sf"/>
</dbReference>
<dbReference type="PANTHER" id="PTHR21399:SF0">
    <property type="entry name" value="METHYLOSOME SUBUNIT PICLN"/>
    <property type="match status" value="1"/>
</dbReference>